<sequence length="127" mass="14403">MKENRNTITMDKHGNIIMPTNTANVWMSEPELVGLFGVIAPTVRAGIRAVYKGGVLKKCDTKRYLRLENGYGLDVYSFEMVVALAFRIGSCGAERLRNALLNRMYRRKEKDEYFLTLHVGKSVVMPS</sequence>
<evidence type="ECO:0008006" key="3">
    <source>
        <dbReference type="Google" id="ProtNLM"/>
    </source>
</evidence>
<accession>A0A4S2EUF2</accession>
<dbReference type="Proteomes" id="UP000310032">
    <property type="component" value="Unassembled WGS sequence"/>
</dbReference>
<evidence type="ECO:0000313" key="2">
    <source>
        <dbReference type="Proteomes" id="UP000310032"/>
    </source>
</evidence>
<dbReference type="RefSeq" id="WP_135959017.1">
    <property type="nucleotide sequence ID" value="NZ_SRYM01000011.1"/>
</dbReference>
<reference evidence="1 2" key="1">
    <citation type="submission" date="2019-04" db="EMBL/GenBank/DDBJ databases">
        <title>Microbes associate with the intestines of laboratory mice.</title>
        <authorList>
            <person name="Navarre W."/>
            <person name="Wong E."/>
            <person name="Huang K."/>
            <person name="Tropini C."/>
            <person name="Ng K."/>
            <person name="Yu B."/>
        </authorList>
    </citation>
    <scope>NUCLEOTIDE SEQUENCE [LARGE SCALE GENOMIC DNA]</scope>
    <source>
        <strain evidence="1 2">NM39_I3</strain>
    </source>
</reference>
<dbReference type="PANTHER" id="PTHR35810">
    <property type="entry name" value="CYTOPLASMIC PROTEIN-RELATED"/>
    <property type="match status" value="1"/>
</dbReference>
<gene>
    <name evidence="1" type="ORF">E5342_05845</name>
</gene>
<dbReference type="AlphaFoldDB" id="A0A4S2EUF2"/>
<name>A0A4S2EUF2_PARDI</name>
<dbReference type="EMBL" id="SRYM01000011">
    <property type="protein sequence ID" value="TGY60026.1"/>
    <property type="molecule type" value="Genomic_DNA"/>
</dbReference>
<organism evidence="1 2">
    <name type="scientific">Parabacteroides distasonis</name>
    <dbReference type="NCBI Taxonomy" id="823"/>
    <lineage>
        <taxon>Bacteria</taxon>
        <taxon>Pseudomonadati</taxon>
        <taxon>Bacteroidota</taxon>
        <taxon>Bacteroidia</taxon>
        <taxon>Bacteroidales</taxon>
        <taxon>Tannerellaceae</taxon>
        <taxon>Parabacteroides</taxon>
    </lineage>
</organism>
<protein>
    <recommendedName>
        <fullName evidence="3">Virulence protein</fullName>
    </recommendedName>
</protein>
<comment type="caution">
    <text evidence="1">The sequence shown here is derived from an EMBL/GenBank/DDBJ whole genome shotgun (WGS) entry which is preliminary data.</text>
</comment>
<dbReference type="PANTHER" id="PTHR35810:SF1">
    <property type="entry name" value="CYTOPLASMIC PROTEIN"/>
    <property type="match status" value="1"/>
</dbReference>
<evidence type="ECO:0000313" key="1">
    <source>
        <dbReference type="EMBL" id="TGY60026.1"/>
    </source>
</evidence>
<proteinExistence type="predicted"/>